<comment type="subcellular location">
    <subcellularLocation>
        <location evidence="1 6">Nucleus</location>
    </subcellularLocation>
</comment>
<dbReference type="CDD" id="cd07521">
    <property type="entry name" value="HAD_FCP1-like"/>
    <property type="match status" value="1"/>
</dbReference>
<evidence type="ECO:0000256" key="6">
    <source>
        <dbReference type="RuleBase" id="RU366066"/>
    </source>
</evidence>
<protein>
    <recommendedName>
        <fullName evidence="6">RNA polymerase II C-terminal domain phosphatase-like</fullName>
        <ecNumber evidence="6">3.1.3.16</ecNumber>
    </recommendedName>
</protein>
<feature type="region of interest" description="Disordered" evidence="7">
    <location>
        <begin position="645"/>
        <end position="836"/>
    </location>
</feature>
<comment type="catalytic activity">
    <reaction evidence="4 6">
        <text>O-phospho-L-seryl-[protein] + H2O = L-seryl-[protein] + phosphate</text>
        <dbReference type="Rhea" id="RHEA:20629"/>
        <dbReference type="Rhea" id="RHEA-COMP:9863"/>
        <dbReference type="Rhea" id="RHEA-COMP:11604"/>
        <dbReference type="ChEBI" id="CHEBI:15377"/>
        <dbReference type="ChEBI" id="CHEBI:29999"/>
        <dbReference type="ChEBI" id="CHEBI:43474"/>
        <dbReference type="ChEBI" id="CHEBI:83421"/>
        <dbReference type="EC" id="3.1.3.16"/>
    </reaction>
</comment>
<reference evidence="9" key="1">
    <citation type="submission" date="2017-08" db="EMBL/GenBank/DDBJ databases">
        <authorList>
            <person name="Polle J.E."/>
            <person name="Barry K."/>
            <person name="Cushman J."/>
            <person name="Schmutz J."/>
            <person name="Tran D."/>
            <person name="Hathwaick L.T."/>
            <person name="Yim W.C."/>
            <person name="Jenkins J."/>
            <person name="Mckie-Krisberg Z.M."/>
            <person name="Prochnik S."/>
            <person name="Lindquist E."/>
            <person name="Dockter R.B."/>
            <person name="Adam C."/>
            <person name="Molina H."/>
            <person name="Bunkerborg J."/>
            <person name="Jin E."/>
            <person name="Buchheim M."/>
            <person name="Magnuson J."/>
        </authorList>
    </citation>
    <scope>NUCLEOTIDE SEQUENCE</scope>
    <source>
        <strain evidence="9">CCAP 19/18</strain>
    </source>
</reference>
<comment type="caution">
    <text evidence="9">The sequence shown here is derived from an EMBL/GenBank/DDBJ whole genome shotgun (WGS) entry which is preliminary data.</text>
</comment>
<dbReference type="Gene3D" id="3.40.50.1000">
    <property type="entry name" value="HAD superfamily/HAD-like"/>
    <property type="match status" value="1"/>
</dbReference>
<dbReference type="PANTHER" id="PTHR23081:SF36">
    <property type="entry name" value="RNA POLYMERASE II SUBUNIT A C-TERMINAL DOMAIN PHOSPHATASE"/>
    <property type="match status" value="1"/>
</dbReference>
<dbReference type="InterPro" id="IPR004274">
    <property type="entry name" value="FCP1_dom"/>
</dbReference>
<feature type="compositionally biased region" description="Polar residues" evidence="7">
    <location>
        <begin position="863"/>
        <end position="892"/>
    </location>
</feature>
<dbReference type="EMBL" id="MU069551">
    <property type="protein sequence ID" value="KAF5839217.1"/>
    <property type="molecule type" value="Genomic_DNA"/>
</dbReference>
<feature type="compositionally biased region" description="Low complexity" evidence="7">
    <location>
        <begin position="666"/>
        <end position="742"/>
    </location>
</feature>
<dbReference type="SUPFAM" id="SSF52113">
    <property type="entry name" value="BRCT domain"/>
    <property type="match status" value="1"/>
</dbReference>
<gene>
    <name evidence="9" type="ORF">DUNSADRAFT_1353</name>
</gene>
<evidence type="ECO:0000313" key="9">
    <source>
        <dbReference type="EMBL" id="KAF5839217.1"/>
    </source>
</evidence>
<evidence type="ECO:0000313" key="10">
    <source>
        <dbReference type="Proteomes" id="UP000815325"/>
    </source>
</evidence>
<dbReference type="InterPro" id="IPR036412">
    <property type="entry name" value="HAD-like_sf"/>
</dbReference>
<comment type="catalytic activity">
    <reaction evidence="5 6">
        <text>O-phospho-L-threonyl-[protein] + H2O = L-threonyl-[protein] + phosphate</text>
        <dbReference type="Rhea" id="RHEA:47004"/>
        <dbReference type="Rhea" id="RHEA-COMP:11060"/>
        <dbReference type="Rhea" id="RHEA-COMP:11605"/>
        <dbReference type="ChEBI" id="CHEBI:15377"/>
        <dbReference type="ChEBI" id="CHEBI:30013"/>
        <dbReference type="ChEBI" id="CHEBI:43474"/>
        <dbReference type="ChEBI" id="CHEBI:61977"/>
        <dbReference type="EC" id="3.1.3.16"/>
    </reaction>
</comment>
<dbReference type="EC" id="3.1.3.16" evidence="6"/>
<name>A0ABQ7GXE0_DUNSA</name>
<feature type="region of interest" description="Disordered" evidence="7">
    <location>
        <begin position="1"/>
        <end position="142"/>
    </location>
</feature>
<dbReference type="Gene3D" id="3.40.50.10190">
    <property type="entry name" value="BRCT domain"/>
    <property type="match status" value="1"/>
</dbReference>
<feature type="domain" description="FCP1 homology" evidence="8">
    <location>
        <begin position="354"/>
        <end position="525"/>
    </location>
</feature>
<evidence type="ECO:0000256" key="3">
    <source>
        <dbReference type="ARBA" id="ARBA00023242"/>
    </source>
</evidence>
<feature type="compositionally biased region" description="Low complexity" evidence="7">
    <location>
        <begin position="251"/>
        <end position="269"/>
    </location>
</feature>
<dbReference type="PANTHER" id="PTHR23081">
    <property type="entry name" value="RNA POLYMERASE II CTD PHOSPHATASE"/>
    <property type="match status" value="1"/>
</dbReference>
<keyword evidence="2 6" id="KW-0378">Hydrolase</keyword>
<organism evidence="9 10">
    <name type="scientific">Dunaliella salina</name>
    <name type="common">Green alga</name>
    <name type="synonym">Protococcus salinus</name>
    <dbReference type="NCBI Taxonomy" id="3046"/>
    <lineage>
        <taxon>Eukaryota</taxon>
        <taxon>Viridiplantae</taxon>
        <taxon>Chlorophyta</taxon>
        <taxon>core chlorophytes</taxon>
        <taxon>Chlorophyceae</taxon>
        <taxon>CS clade</taxon>
        <taxon>Chlamydomonadales</taxon>
        <taxon>Dunaliellaceae</taxon>
        <taxon>Dunaliella</taxon>
    </lineage>
</organism>
<proteinExistence type="predicted"/>
<dbReference type="NCBIfam" id="TIGR02250">
    <property type="entry name" value="FCP1_euk"/>
    <property type="match status" value="1"/>
</dbReference>
<dbReference type="SMART" id="SM00577">
    <property type="entry name" value="CPDc"/>
    <property type="match status" value="1"/>
</dbReference>
<feature type="region of interest" description="Disordered" evidence="7">
    <location>
        <begin position="200"/>
        <end position="302"/>
    </location>
</feature>
<evidence type="ECO:0000256" key="1">
    <source>
        <dbReference type="ARBA" id="ARBA00004123"/>
    </source>
</evidence>
<evidence type="ECO:0000259" key="8">
    <source>
        <dbReference type="PROSITE" id="PS50969"/>
    </source>
</evidence>
<feature type="compositionally biased region" description="Low complexity" evidence="7">
    <location>
        <begin position="758"/>
        <end position="779"/>
    </location>
</feature>
<dbReference type="InterPro" id="IPR023214">
    <property type="entry name" value="HAD_sf"/>
</dbReference>
<dbReference type="SUPFAM" id="SSF56784">
    <property type="entry name" value="HAD-like"/>
    <property type="match status" value="1"/>
</dbReference>
<feature type="region of interest" description="Disordered" evidence="7">
    <location>
        <begin position="857"/>
        <end position="918"/>
    </location>
</feature>
<accession>A0ABQ7GXE0</accession>
<keyword evidence="10" id="KW-1185">Reference proteome</keyword>
<evidence type="ECO:0000256" key="2">
    <source>
        <dbReference type="ARBA" id="ARBA00022801"/>
    </source>
</evidence>
<evidence type="ECO:0000256" key="5">
    <source>
        <dbReference type="ARBA" id="ARBA00048336"/>
    </source>
</evidence>
<evidence type="ECO:0000256" key="4">
    <source>
        <dbReference type="ARBA" id="ARBA00047761"/>
    </source>
</evidence>
<feature type="compositionally biased region" description="Pro residues" evidence="7">
    <location>
        <begin position="650"/>
        <end position="661"/>
    </location>
</feature>
<dbReference type="Proteomes" id="UP000815325">
    <property type="component" value="Unassembled WGS sequence"/>
</dbReference>
<feature type="compositionally biased region" description="Low complexity" evidence="7">
    <location>
        <begin position="797"/>
        <end position="821"/>
    </location>
</feature>
<evidence type="ECO:0000256" key="7">
    <source>
        <dbReference type="SAM" id="MobiDB-lite"/>
    </source>
</evidence>
<dbReference type="InterPro" id="IPR011947">
    <property type="entry name" value="FCP1_euk"/>
</dbReference>
<feature type="compositionally biased region" description="Acidic residues" evidence="7">
    <location>
        <begin position="8"/>
        <end position="27"/>
    </location>
</feature>
<sequence length="918" mass="96393">MGDLSAAFDDEFGQDDDDWGAENEAIEQDNNGNTVGDHIEEEDRQDAAELAAAEEEGAAASAGVRARDAPSTHQPAAADSSDARAAKRRRTGATAAFPGQDAALMVDSRDGGVGDGMGEDADIELPCSQGTGSAGPSIVRSSTGRHLTATGAAAALPFQQQNPQCEHPSYWAGMCVCCGALKPEDDGVVTAGGGVGAVAEAGSAGQHGPGGGRFKAAGGRRRGLLRPSPPSSSTLTAPSAPPADQLPFGQQPPTQAAAHSHAADARPAQGEGLAPKVGARRNPPKQAAGVRSPARASEEPQFDRHGLQGLRTSFRQQHQPEQLTRIRHLHERGHMEVSTGEAARVRQREVARLLNSRRLVLILDLDHTLLHSVRLAEVPPELVTQLEAIQRAESTGQAQLLHCLRLQNLWTKLRPGVFEFLEACRGLFEMHIYTMGDRSYAAQIRALLDPQRRLFSSVISQNDSTSTAAKNLDVALADDRIVLILDDTEFVWPHHRRNLIQVERYHFFPGAMRPVDGISGLLDLKLDESSSQGTLASVLGVLRDVHSRFFGSPEGIPEDAESIASLPLERRDVRYCLLQRREEILKVAGSAATEKAIQAKRHGKHVVAPDWLRACMFRWQREDETKYAATPHRNPQLFMSPLAPLRMAETPPPPSNLPPHPESACAQTSPEAPQPPAAAAAITAATPAPLAEAAPSPPAAAAATESAAAEEPQQVQQRAGPQAAGPSPPAAATEPGAAGEPPEQCPVGASDARHQESQQDQQAGSQAVAAAAATAATAGPPMEHAAQPVVAPPELPGADAHAAGAHAAGAHAADAHASAGGQQVARSPVLPGQDAHSIQGRNAIFIPQCEGSLVTGAREPQQYEAQHVTSALAQSTVSNNDGHTHQQSSINAQRGDPADGQVGCANGGLGREQNSKES</sequence>
<dbReference type="InterPro" id="IPR039189">
    <property type="entry name" value="Fcp1"/>
</dbReference>
<dbReference type="InterPro" id="IPR036420">
    <property type="entry name" value="BRCT_dom_sf"/>
</dbReference>
<dbReference type="Pfam" id="PF03031">
    <property type="entry name" value="NIF"/>
    <property type="match status" value="1"/>
</dbReference>
<comment type="function">
    <text evidence="6">This promotes the activity of RNA polymerase II.</text>
</comment>
<keyword evidence="3 6" id="KW-0539">Nucleus</keyword>
<dbReference type="PROSITE" id="PS50969">
    <property type="entry name" value="FCP1"/>
    <property type="match status" value="1"/>
</dbReference>